<keyword evidence="3" id="KW-1185">Reference proteome</keyword>
<organism evidence="2 3">
    <name type="scientific">Austropuccinia psidii MF-1</name>
    <dbReference type="NCBI Taxonomy" id="1389203"/>
    <lineage>
        <taxon>Eukaryota</taxon>
        <taxon>Fungi</taxon>
        <taxon>Dikarya</taxon>
        <taxon>Basidiomycota</taxon>
        <taxon>Pucciniomycotina</taxon>
        <taxon>Pucciniomycetes</taxon>
        <taxon>Pucciniales</taxon>
        <taxon>Sphaerophragmiaceae</taxon>
        <taxon>Austropuccinia</taxon>
    </lineage>
</organism>
<gene>
    <name evidence="2" type="ORF">O181_030046</name>
</gene>
<protein>
    <submittedName>
        <fullName evidence="2">Uncharacterized protein</fullName>
    </submittedName>
</protein>
<sequence>MTRLSRSFELTLPPFVGPSQHNEPLIPGPSKAPEPHDNPLTREPEPELAATQSTEEPSTFPATPASIIIIDAMPIGSPLHNHHQ</sequence>
<name>A0A9Q3H3W1_9BASI</name>
<feature type="compositionally biased region" description="Polar residues" evidence="1">
    <location>
        <begin position="50"/>
        <end position="61"/>
    </location>
</feature>
<evidence type="ECO:0000256" key="1">
    <source>
        <dbReference type="SAM" id="MobiDB-lite"/>
    </source>
</evidence>
<reference evidence="2" key="1">
    <citation type="submission" date="2021-03" db="EMBL/GenBank/DDBJ databases">
        <title>Draft genome sequence of rust myrtle Austropuccinia psidii MF-1, a brazilian biotype.</title>
        <authorList>
            <person name="Quecine M.C."/>
            <person name="Pachon D.M.R."/>
            <person name="Bonatelli M.L."/>
            <person name="Correr F.H."/>
            <person name="Franceschini L.M."/>
            <person name="Leite T.F."/>
            <person name="Margarido G.R.A."/>
            <person name="Almeida C.A."/>
            <person name="Ferrarezi J.A."/>
            <person name="Labate C.A."/>
        </authorList>
    </citation>
    <scope>NUCLEOTIDE SEQUENCE</scope>
    <source>
        <strain evidence="2">MF-1</strain>
    </source>
</reference>
<feature type="compositionally biased region" description="Basic and acidic residues" evidence="1">
    <location>
        <begin position="33"/>
        <end position="45"/>
    </location>
</feature>
<evidence type="ECO:0000313" key="3">
    <source>
        <dbReference type="Proteomes" id="UP000765509"/>
    </source>
</evidence>
<dbReference type="AlphaFoldDB" id="A0A9Q3H3W1"/>
<evidence type="ECO:0000313" key="2">
    <source>
        <dbReference type="EMBL" id="MBW0490331.1"/>
    </source>
</evidence>
<dbReference type="EMBL" id="AVOT02010528">
    <property type="protein sequence ID" value="MBW0490331.1"/>
    <property type="molecule type" value="Genomic_DNA"/>
</dbReference>
<proteinExistence type="predicted"/>
<feature type="region of interest" description="Disordered" evidence="1">
    <location>
        <begin position="1"/>
        <end position="64"/>
    </location>
</feature>
<dbReference type="Proteomes" id="UP000765509">
    <property type="component" value="Unassembled WGS sequence"/>
</dbReference>
<accession>A0A9Q3H3W1</accession>
<comment type="caution">
    <text evidence="2">The sequence shown here is derived from an EMBL/GenBank/DDBJ whole genome shotgun (WGS) entry which is preliminary data.</text>
</comment>